<accession>B4W2T0</accession>
<evidence type="ECO:0000313" key="1">
    <source>
        <dbReference type="EMBL" id="EDX71478.1"/>
    </source>
</evidence>
<organism evidence="1 2">
    <name type="scientific">Coleofasciculus chthonoplastes PCC 7420</name>
    <dbReference type="NCBI Taxonomy" id="118168"/>
    <lineage>
        <taxon>Bacteria</taxon>
        <taxon>Bacillati</taxon>
        <taxon>Cyanobacteriota</taxon>
        <taxon>Cyanophyceae</taxon>
        <taxon>Coleofasciculales</taxon>
        <taxon>Coleofasciculaceae</taxon>
        <taxon>Coleofasciculus</taxon>
    </lineage>
</organism>
<dbReference type="EMBL" id="DS989872">
    <property type="protein sequence ID" value="EDX71478.1"/>
    <property type="molecule type" value="Genomic_DNA"/>
</dbReference>
<evidence type="ECO:0000313" key="2">
    <source>
        <dbReference type="Proteomes" id="UP000003835"/>
    </source>
</evidence>
<protein>
    <submittedName>
        <fullName evidence="1">Uncharacterized protein</fullName>
    </submittedName>
</protein>
<proteinExistence type="predicted"/>
<keyword evidence="2" id="KW-1185">Reference proteome</keyword>
<name>B4W2T0_9CYAN</name>
<gene>
    <name evidence="1" type="ORF">MC7420_44</name>
</gene>
<sequence length="57" mass="5900">MLNKCWGESNVETCHGTSGSNVETCHGTSGSWGSHLPEVMTEASVGAGLGTNIDCYP</sequence>
<dbReference type="Proteomes" id="UP000003835">
    <property type="component" value="Unassembled WGS sequence"/>
</dbReference>
<dbReference type="HOGENOM" id="CLU_2988825_0_0_3"/>
<reference evidence="1 2" key="1">
    <citation type="submission" date="2008-07" db="EMBL/GenBank/DDBJ databases">
        <authorList>
            <person name="Tandeau de Marsac N."/>
            <person name="Ferriera S."/>
            <person name="Johnson J."/>
            <person name="Kravitz S."/>
            <person name="Beeson K."/>
            <person name="Sutton G."/>
            <person name="Rogers Y.-H."/>
            <person name="Friedman R."/>
            <person name="Frazier M."/>
            <person name="Venter J.C."/>
        </authorList>
    </citation>
    <scope>NUCLEOTIDE SEQUENCE [LARGE SCALE GENOMIC DNA]</scope>
    <source>
        <strain evidence="1 2">PCC 7420</strain>
    </source>
</reference>
<dbReference type="AlphaFoldDB" id="B4W2T0"/>